<organism evidence="1">
    <name type="scientific">uncultured Caudovirales phage</name>
    <dbReference type="NCBI Taxonomy" id="2100421"/>
    <lineage>
        <taxon>Viruses</taxon>
        <taxon>Duplodnaviria</taxon>
        <taxon>Heunggongvirae</taxon>
        <taxon>Uroviricota</taxon>
        <taxon>Caudoviricetes</taxon>
        <taxon>Peduoviridae</taxon>
        <taxon>Maltschvirus</taxon>
        <taxon>Maltschvirus maltsch</taxon>
    </lineage>
</organism>
<evidence type="ECO:0000313" key="1">
    <source>
        <dbReference type="EMBL" id="CAB4122550.1"/>
    </source>
</evidence>
<dbReference type="EMBL" id="LR796167">
    <property type="protein sequence ID" value="CAB4122550.1"/>
    <property type="molecule type" value="Genomic_DNA"/>
</dbReference>
<accession>A0A6J5KR64</accession>
<proteinExistence type="predicted"/>
<sequence>MWLVIAVVCVSMSWPLETFLALCVWALPVTMILSLPQVANKKFLVVVAGYFRRDLRPVVLYFYTGCEKPQYSLARFTNNHWQCPVYWVADIGKCILLPNGLVAPSSESNYILYWRPLRKTELMMHLFTEVEHVWGVEGINRHH</sequence>
<gene>
    <name evidence="1" type="ORF">UFOVP29_35</name>
</gene>
<protein>
    <submittedName>
        <fullName evidence="1">Uncharacterized protein</fullName>
    </submittedName>
</protein>
<reference evidence="1" key="1">
    <citation type="submission" date="2020-04" db="EMBL/GenBank/DDBJ databases">
        <authorList>
            <person name="Chiriac C."/>
            <person name="Salcher M."/>
            <person name="Ghai R."/>
            <person name="Kavagutti S V."/>
        </authorList>
    </citation>
    <scope>NUCLEOTIDE SEQUENCE</scope>
</reference>
<name>A0A6J5KR64_9CAUD</name>